<sequence>MGRKKDGGQVSLGINLSFGSLGQERRELFFNSYLQHLRALKLNGGIGGIGIGIENWPSYWALACNKDLAQQGRAYDVKEYGMVTTVVVNTDGVKEGDGRCGCGKIIRGRSIEWLSGFAKGLGICSVLVAEMWGALEGLRCVLGG</sequence>
<reference evidence="1 2" key="2">
    <citation type="journal article" date="2017" name="Front. Plant Sci.">
        <title>Gene Classification and Mining of Molecular Markers Useful in Red Clover (Trifolium pratense) Breeding.</title>
        <authorList>
            <person name="Istvanek J."/>
            <person name="Dluhosova J."/>
            <person name="Dluhos P."/>
            <person name="Patkova L."/>
            <person name="Nedelnik J."/>
            <person name="Repkova J."/>
        </authorList>
    </citation>
    <scope>NUCLEOTIDE SEQUENCE [LARGE SCALE GENOMIC DNA]</scope>
    <source>
        <strain evidence="2">cv. Tatra</strain>
        <tissue evidence="1">Young leaves</tissue>
    </source>
</reference>
<evidence type="ECO:0000313" key="1">
    <source>
        <dbReference type="EMBL" id="PNY11219.1"/>
    </source>
</evidence>
<proteinExistence type="predicted"/>
<reference evidence="1 2" key="1">
    <citation type="journal article" date="2014" name="Am. J. Bot.">
        <title>Genome assembly and annotation for red clover (Trifolium pratense; Fabaceae).</title>
        <authorList>
            <person name="Istvanek J."/>
            <person name="Jaros M."/>
            <person name="Krenek A."/>
            <person name="Repkova J."/>
        </authorList>
    </citation>
    <scope>NUCLEOTIDE SEQUENCE [LARGE SCALE GENOMIC DNA]</scope>
    <source>
        <strain evidence="2">cv. Tatra</strain>
        <tissue evidence="1">Young leaves</tissue>
    </source>
</reference>
<name>A0A2K3P7G8_TRIPR</name>
<gene>
    <name evidence="1" type="ORF">L195_g007822</name>
</gene>
<evidence type="ECO:0000313" key="2">
    <source>
        <dbReference type="Proteomes" id="UP000236291"/>
    </source>
</evidence>
<dbReference type="InterPro" id="IPR044730">
    <property type="entry name" value="RNase_H-like_dom_plant"/>
</dbReference>
<dbReference type="CDD" id="cd06222">
    <property type="entry name" value="RNase_H_like"/>
    <property type="match status" value="1"/>
</dbReference>
<dbReference type="AlphaFoldDB" id="A0A2K3P7G8"/>
<protein>
    <submittedName>
        <fullName evidence="1">Uncharacterized protein</fullName>
    </submittedName>
</protein>
<comment type="caution">
    <text evidence="1">The sequence shown here is derived from an EMBL/GenBank/DDBJ whole genome shotgun (WGS) entry which is preliminary data.</text>
</comment>
<organism evidence="1 2">
    <name type="scientific">Trifolium pratense</name>
    <name type="common">Red clover</name>
    <dbReference type="NCBI Taxonomy" id="57577"/>
    <lineage>
        <taxon>Eukaryota</taxon>
        <taxon>Viridiplantae</taxon>
        <taxon>Streptophyta</taxon>
        <taxon>Embryophyta</taxon>
        <taxon>Tracheophyta</taxon>
        <taxon>Spermatophyta</taxon>
        <taxon>Magnoliopsida</taxon>
        <taxon>eudicotyledons</taxon>
        <taxon>Gunneridae</taxon>
        <taxon>Pentapetalae</taxon>
        <taxon>rosids</taxon>
        <taxon>fabids</taxon>
        <taxon>Fabales</taxon>
        <taxon>Fabaceae</taxon>
        <taxon>Papilionoideae</taxon>
        <taxon>50 kb inversion clade</taxon>
        <taxon>NPAAA clade</taxon>
        <taxon>Hologalegina</taxon>
        <taxon>IRL clade</taxon>
        <taxon>Trifolieae</taxon>
        <taxon>Trifolium</taxon>
    </lineage>
</organism>
<accession>A0A2K3P7G8</accession>
<dbReference type="Proteomes" id="UP000236291">
    <property type="component" value="Unassembled WGS sequence"/>
</dbReference>
<dbReference type="EMBL" id="ASHM01004386">
    <property type="protein sequence ID" value="PNY11219.1"/>
    <property type="molecule type" value="Genomic_DNA"/>
</dbReference>